<evidence type="ECO:0000313" key="3">
    <source>
        <dbReference type="Proteomes" id="UP000521943"/>
    </source>
</evidence>
<gene>
    <name evidence="2" type="ORF">DFP72DRAFT_1044801</name>
</gene>
<dbReference type="Proteomes" id="UP000521943">
    <property type="component" value="Unassembled WGS sequence"/>
</dbReference>
<sequence length="574" mass="63147">MLNRGFSDGYNYTTTVTAWLLKNMHGTVAVTLGDIPLAWGTSLAGRTDQRVSPPPDNRPYGMSYIFGCVSAMPSSTGTEEAIPSLLPCVHGCAVGPVACWYRNCVENALTRRGMGENPRKNLNERPCVSSAEFLPVSGFLDVPPLEQVVLLRHASSPRVSSPIIRPARRIHFCRVFAVLRGVCNCLPYTFHHSPEVETYIFRQPARHHKTLVEYSSTSSSTRGLHSHISSLARGTSIHPYFAVSNSSSSPAPSYDTSIITPRLVIDTPTLRHPALSEPLAWLPEPSHSPAPSYEARKLKRNIMSIGPLAGTRSIQTSSSRRPTRFARGRDVTSSSSPAPSSYETASPTSRSRDVDTSILCHPPSSRSLRSQTPFRSIKIPSTIIGNYPRATPALARSRDDDPYIFCDPVHSLRLWTRSALINLPSAIIANAVTLPCDPRASRADARFDLIKLPSTIIADENSRCIYGTLAGRRSIHILPFLCSITHPQFTGHALRRRPHVAECALQPHFPDLQKSRLGRRRRARQREINSGGSGFQNTLISDSIDGVRVPGHPGAWARPHVRKSGRVENAGKYM</sequence>
<protein>
    <submittedName>
        <fullName evidence="2">Uncharacterized protein</fullName>
    </submittedName>
</protein>
<feature type="region of interest" description="Disordered" evidence="1">
    <location>
        <begin position="306"/>
        <end position="372"/>
    </location>
</feature>
<evidence type="ECO:0000256" key="1">
    <source>
        <dbReference type="SAM" id="MobiDB-lite"/>
    </source>
</evidence>
<accession>A0A8H6M6J8</accession>
<feature type="region of interest" description="Disordered" evidence="1">
    <location>
        <begin position="516"/>
        <end position="536"/>
    </location>
</feature>
<reference evidence="2 3" key="1">
    <citation type="submission" date="2020-07" db="EMBL/GenBank/DDBJ databases">
        <title>Comparative genomics of pyrophilous fungi reveals a link between fire events and developmental genes.</title>
        <authorList>
            <consortium name="DOE Joint Genome Institute"/>
            <person name="Steindorff A.S."/>
            <person name="Carver A."/>
            <person name="Calhoun S."/>
            <person name="Stillman K."/>
            <person name="Liu H."/>
            <person name="Lipzen A."/>
            <person name="Pangilinan J."/>
            <person name="Labutti K."/>
            <person name="Bruns T.D."/>
            <person name="Grigoriev I.V."/>
        </authorList>
    </citation>
    <scope>NUCLEOTIDE SEQUENCE [LARGE SCALE GENOMIC DNA]</scope>
    <source>
        <strain evidence="2 3">CBS 144469</strain>
    </source>
</reference>
<proteinExistence type="predicted"/>
<keyword evidence="3" id="KW-1185">Reference proteome</keyword>
<comment type="caution">
    <text evidence="2">The sequence shown here is derived from an EMBL/GenBank/DDBJ whole genome shotgun (WGS) entry which is preliminary data.</text>
</comment>
<evidence type="ECO:0000313" key="2">
    <source>
        <dbReference type="EMBL" id="KAF6756665.1"/>
    </source>
</evidence>
<dbReference type="EMBL" id="JACGCI010000025">
    <property type="protein sequence ID" value="KAF6756665.1"/>
    <property type="molecule type" value="Genomic_DNA"/>
</dbReference>
<name>A0A8H6M6J8_9AGAR</name>
<organism evidence="2 3">
    <name type="scientific">Ephemerocybe angulata</name>
    <dbReference type="NCBI Taxonomy" id="980116"/>
    <lineage>
        <taxon>Eukaryota</taxon>
        <taxon>Fungi</taxon>
        <taxon>Dikarya</taxon>
        <taxon>Basidiomycota</taxon>
        <taxon>Agaricomycotina</taxon>
        <taxon>Agaricomycetes</taxon>
        <taxon>Agaricomycetidae</taxon>
        <taxon>Agaricales</taxon>
        <taxon>Agaricineae</taxon>
        <taxon>Psathyrellaceae</taxon>
        <taxon>Ephemerocybe</taxon>
    </lineage>
</organism>
<dbReference type="AlphaFoldDB" id="A0A8H6M6J8"/>
<feature type="compositionally biased region" description="Low complexity" evidence="1">
    <location>
        <begin position="332"/>
        <end position="349"/>
    </location>
</feature>